<reference evidence="1 2" key="1">
    <citation type="submission" date="2018-06" db="EMBL/GenBank/DDBJ databases">
        <title>Azoarcus communis strain SWub3 genome.</title>
        <authorList>
            <person name="Zorraquino Salvo V."/>
            <person name="Toubiana D."/>
            <person name="Blumwald E."/>
        </authorList>
    </citation>
    <scope>NUCLEOTIDE SEQUENCE [LARGE SCALE GENOMIC DNA]</scope>
    <source>
        <strain evidence="1 2">SWub3</strain>
    </source>
</reference>
<dbReference type="RefSeq" id="WP_110525581.1">
    <property type="nucleotide sequence ID" value="NZ_QKOE01000009.1"/>
</dbReference>
<sequence>MTPDAIRERIARESARNEISGNTALILREMLDLIEAAKTPEQPCAECARRTEWATGAKC</sequence>
<accession>A0A323UY24</accession>
<dbReference type="EMBL" id="QKOE01000009">
    <property type="protein sequence ID" value="PZA16106.1"/>
    <property type="molecule type" value="Genomic_DNA"/>
</dbReference>
<organism evidence="1 2">
    <name type="scientific">Parazoarcus communis SWub3 = DSM 12120</name>
    <dbReference type="NCBI Taxonomy" id="1121029"/>
    <lineage>
        <taxon>Bacteria</taxon>
        <taxon>Pseudomonadati</taxon>
        <taxon>Pseudomonadota</taxon>
        <taxon>Betaproteobacteria</taxon>
        <taxon>Rhodocyclales</taxon>
        <taxon>Zoogloeaceae</taxon>
        <taxon>Parazoarcus</taxon>
    </lineage>
</organism>
<proteinExistence type="predicted"/>
<keyword evidence="2" id="KW-1185">Reference proteome</keyword>
<dbReference type="AlphaFoldDB" id="A0A323UY24"/>
<evidence type="ECO:0000313" key="2">
    <source>
        <dbReference type="Proteomes" id="UP000248259"/>
    </source>
</evidence>
<gene>
    <name evidence="1" type="ORF">DNK49_13940</name>
</gene>
<name>A0A323UY24_9RHOO</name>
<dbReference type="Proteomes" id="UP000248259">
    <property type="component" value="Unassembled WGS sequence"/>
</dbReference>
<evidence type="ECO:0000313" key="1">
    <source>
        <dbReference type="EMBL" id="PZA16106.1"/>
    </source>
</evidence>
<comment type="caution">
    <text evidence="1">The sequence shown here is derived from an EMBL/GenBank/DDBJ whole genome shotgun (WGS) entry which is preliminary data.</text>
</comment>
<protein>
    <submittedName>
        <fullName evidence="1">Uncharacterized protein</fullName>
    </submittedName>
</protein>